<gene>
    <name evidence="2" type="ORF">A2W60_01635</name>
</gene>
<accession>A0A1F5BJL5</accession>
<dbReference type="Proteomes" id="UP000179184">
    <property type="component" value="Unassembled WGS sequence"/>
</dbReference>
<name>A0A1F5BJL5_9BACT</name>
<evidence type="ECO:0000313" key="2">
    <source>
        <dbReference type="EMBL" id="OGD30804.1"/>
    </source>
</evidence>
<keyword evidence="1" id="KW-0472">Membrane</keyword>
<comment type="caution">
    <text evidence="2">The sequence shown here is derived from an EMBL/GenBank/DDBJ whole genome shotgun (WGS) entry which is preliminary data.</text>
</comment>
<sequence length="215" mass="24604">MQEIVKNIINKAVPPLLVIAAVVFLFVFTDIFKKEPPVMIPPPPPPPIQPSEFPDYEAFKSMEKKLVLVENRETFSPKNKPIIGRVKKTIEVGGEFSRIYIYIEASVDNGKPLTQWDSIYMSIQYVGGHIFRFNSLKVSSDTVTKLLYGLNQMPFLESIPYSETKTPIIKNWFALFRDGARLEFDAFISTLRQGGKLNLVELRYECETNSDCFIK</sequence>
<organism evidence="2 3">
    <name type="scientific">Candidatus Azambacteria bacterium RIFCSPHIGHO2_02_46_12</name>
    <dbReference type="NCBI Taxonomy" id="1797295"/>
    <lineage>
        <taxon>Bacteria</taxon>
        <taxon>Candidatus Azamiibacteriota</taxon>
    </lineage>
</organism>
<feature type="transmembrane region" description="Helical" evidence="1">
    <location>
        <begin position="12"/>
        <end position="32"/>
    </location>
</feature>
<dbReference type="AlphaFoldDB" id="A0A1F5BJL5"/>
<reference evidence="2 3" key="1">
    <citation type="journal article" date="2016" name="Nat. Commun.">
        <title>Thousands of microbial genomes shed light on interconnected biogeochemical processes in an aquifer system.</title>
        <authorList>
            <person name="Anantharaman K."/>
            <person name="Brown C.T."/>
            <person name="Hug L.A."/>
            <person name="Sharon I."/>
            <person name="Castelle C.J."/>
            <person name="Probst A.J."/>
            <person name="Thomas B.C."/>
            <person name="Singh A."/>
            <person name="Wilkins M.J."/>
            <person name="Karaoz U."/>
            <person name="Brodie E.L."/>
            <person name="Williams K.H."/>
            <person name="Hubbard S.S."/>
            <person name="Banfield J.F."/>
        </authorList>
    </citation>
    <scope>NUCLEOTIDE SEQUENCE [LARGE SCALE GENOMIC DNA]</scope>
</reference>
<keyword evidence="1" id="KW-0812">Transmembrane</keyword>
<dbReference type="EMBL" id="MEYN01000011">
    <property type="protein sequence ID" value="OGD30804.1"/>
    <property type="molecule type" value="Genomic_DNA"/>
</dbReference>
<evidence type="ECO:0000313" key="3">
    <source>
        <dbReference type="Proteomes" id="UP000179184"/>
    </source>
</evidence>
<evidence type="ECO:0000256" key="1">
    <source>
        <dbReference type="SAM" id="Phobius"/>
    </source>
</evidence>
<protein>
    <submittedName>
        <fullName evidence="2">Uncharacterized protein</fullName>
    </submittedName>
</protein>
<keyword evidence="1" id="KW-1133">Transmembrane helix</keyword>
<proteinExistence type="predicted"/>